<name>A0A512BRJ9_9HYPH</name>
<keyword evidence="3" id="KW-1185">Reference proteome</keyword>
<dbReference type="OrthoDB" id="159745at2"/>
<dbReference type="AlphaFoldDB" id="A0A512BRJ9"/>
<proteinExistence type="predicted"/>
<dbReference type="RefSeq" id="WP_114186292.1">
    <property type="nucleotide sequence ID" value="NZ_BJYU01000024.1"/>
</dbReference>
<reference evidence="2 3" key="1">
    <citation type="submission" date="2019-07" db="EMBL/GenBank/DDBJ databases">
        <title>Whole genome shotgun sequence of Microvirga aerophila NBRC 106136.</title>
        <authorList>
            <person name="Hosoyama A."/>
            <person name="Uohara A."/>
            <person name="Ohji S."/>
            <person name="Ichikawa N."/>
        </authorList>
    </citation>
    <scope>NUCLEOTIDE SEQUENCE [LARGE SCALE GENOMIC DNA]</scope>
    <source>
        <strain evidence="2 3">NBRC 106136</strain>
    </source>
</reference>
<protein>
    <submittedName>
        <fullName evidence="2">Uncharacterized protein</fullName>
    </submittedName>
</protein>
<comment type="caution">
    <text evidence="2">The sequence shown here is derived from an EMBL/GenBank/DDBJ whole genome shotgun (WGS) entry which is preliminary data.</text>
</comment>
<evidence type="ECO:0000256" key="1">
    <source>
        <dbReference type="SAM" id="MobiDB-lite"/>
    </source>
</evidence>
<dbReference type="Proteomes" id="UP000321085">
    <property type="component" value="Unassembled WGS sequence"/>
</dbReference>
<accession>A0A512BRJ9</accession>
<evidence type="ECO:0000313" key="3">
    <source>
        <dbReference type="Proteomes" id="UP000321085"/>
    </source>
</evidence>
<feature type="region of interest" description="Disordered" evidence="1">
    <location>
        <begin position="163"/>
        <end position="182"/>
    </location>
</feature>
<evidence type="ECO:0000313" key="2">
    <source>
        <dbReference type="EMBL" id="GEO14447.1"/>
    </source>
</evidence>
<organism evidence="2 3">
    <name type="scientific">Microvirga aerophila</name>
    <dbReference type="NCBI Taxonomy" id="670291"/>
    <lineage>
        <taxon>Bacteria</taxon>
        <taxon>Pseudomonadati</taxon>
        <taxon>Pseudomonadota</taxon>
        <taxon>Alphaproteobacteria</taxon>
        <taxon>Hyphomicrobiales</taxon>
        <taxon>Methylobacteriaceae</taxon>
        <taxon>Microvirga</taxon>
    </lineage>
</organism>
<dbReference type="EMBL" id="BJYU01000024">
    <property type="protein sequence ID" value="GEO14447.1"/>
    <property type="molecule type" value="Genomic_DNA"/>
</dbReference>
<sequence length="182" mass="18585">MAGKASFTPEEWARVAASPMVVSMAITAAEPSGLWSLLKESMAGGWALLEAKQSAQANPLVKAVADDIGDPTTRDAVRDSFSGKFKGSQFADVKQKAMDELRAVSGILDAKAPEDAAAFKSWLQQVAQKAAEAGTEGGFLGFGGVAVSDKEKATLQEIATALASSASPTAIPSGPAAGIAET</sequence>
<gene>
    <name evidence="2" type="ORF">MAE02_21430</name>
</gene>